<dbReference type="Proteomes" id="UP000198287">
    <property type="component" value="Unassembled WGS sequence"/>
</dbReference>
<evidence type="ECO:0000313" key="2">
    <source>
        <dbReference type="EMBL" id="OXA42305.1"/>
    </source>
</evidence>
<evidence type="ECO:0000313" key="3">
    <source>
        <dbReference type="Proteomes" id="UP000198287"/>
    </source>
</evidence>
<feature type="chain" id="PRO_5013008300" evidence="1">
    <location>
        <begin position="18"/>
        <end position="258"/>
    </location>
</feature>
<proteinExistence type="predicted"/>
<organism evidence="2 3">
    <name type="scientific">Folsomia candida</name>
    <name type="common">Springtail</name>
    <dbReference type="NCBI Taxonomy" id="158441"/>
    <lineage>
        <taxon>Eukaryota</taxon>
        <taxon>Metazoa</taxon>
        <taxon>Ecdysozoa</taxon>
        <taxon>Arthropoda</taxon>
        <taxon>Hexapoda</taxon>
        <taxon>Collembola</taxon>
        <taxon>Entomobryomorpha</taxon>
        <taxon>Isotomoidea</taxon>
        <taxon>Isotomidae</taxon>
        <taxon>Proisotominae</taxon>
        <taxon>Folsomia</taxon>
    </lineage>
</organism>
<name>A0A226D9S3_FOLCA</name>
<comment type="caution">
    <text evidence="2">The sequence shown here is derived from an EMBL/GenBank/DDBJ whole genome shotgun (WGS) entry which is preliminary data.</text>
</comment>
<protein>
    <submittedName>
        <fullName evidence="2">Uncharacterized protein</fullName>
    </submittedName>
</protein>
<gene>
    <name evidence="2" type="ORF">Fcan01_23008</name>
</gene>
<feature type="signal peptide" evidence="1">
    <location>
        <begin position="1"/>
        <end position="17"/>
    </location>
</feature>
<dbReference type="EMBL" id="LNIX01000026">
    <property type="protein sequence ID" value="OXA42305.1"/>
    <property type="molecule type" value="Genomic_DNA"/>
</dbReference>
<accession>A0A226D9S3</accession>
<dbReference type="AlphaFoldDB" id="A0A226D9S3"/>
<evidence type="ECO:0000256" key="1">
    <source>
        <dbReference type="SAM" id="SignalP"/>
    </source>
</evidence>
<reference evidence="2 3" key="1">
    <citation type="submission" date="2015-12" db="EMBL/GenBank/DDBJ databases">
        <title>The genome of Folsomia candida.</title>
        <authorList>
            <person name="Faddeeva A."/>
            <person name="Derks M.F."/>
            <person name="Anvar Y."/>
            <person name="Smit S."/>
            <person name="Van Straalen N."/>
            <person name="Roelofs D."/>
        </authorList>
    </citation>
    <scope>NUCLEOTIDE SEQUENCE [LARGE SCALE GENOMIC DNA]</scope>
    <source>
        <strain evidence="2 3">VU population</strain>
        <tissue evidence="2">Whole body</tissue>
    </source>
</reference>
<keyword evidence="1" id="KW-0732">Signal</keyword>
<sequence length="258" mass="29706">MFIWLCVLLEDTTTVTNQFCAMFTTCFEKGKISTKPKEKHLRPKQTKVFKFKEDALLDCGEAEGKLLLELKERIRFYMCSNNGNGGDSFKYKILRKRVKSLYPIGLRIGMGHFAFKECTMEGKKFSADLILHGDSPIGFCLLVQYFYGDHFPIPYQLPYTFFRWNRILHVEIVPMKSAVSKFVSPFISLGLMIVCTAVTLDSVSLQVLELTVGLYCHMRKGPDEGTPHNLQDYDSIKKMEEKSKFRHAALMHNEMTPK</sequence>
<keyword evidence="3" id="KW-1185">Reference proteome</keyword>